<dbReference type="PANTHER" id="PTHR43553:SF24">
    <property type="entry name" value="ENERGY-COUPLING FACTOR TRANSPORTER ATP-BINDING PROTEIN ECFA1"/>
    <property type="match status" value="1"/>
</dbReference>
<dbReference type="Proteomes" id="UP000241434">
    <property type="component" value="Unassembled WGS sequence"/>
</dbReference>
<dbReference type="PROSITE" id="PS00211">
    <property type="entry name" value="ABC_TRANSPORTER_1"/>
    <property type="match status" value="1"/>
</dbReference>
<protein>
    <recommendedName>
        <fullName evidence="9">ABC transporter domain-containing protein</fullName>
    </recommendedName>
</protein>
<comment type="similarity">
    <text evidence="2">Belongs to the ABC transporter superfamily.</text>
</comment>
<dbReference type="InterPro" id="IPR003593">
    <property type="entry name" value="AAA+_ATPase"/>
</dbReference>
<evidence type="ECO:0000256" key="3">
    <source>
        <dbReference type="ARBA" id="ARBA00022448"/>
    </source>
</evidence>
<dbReference type="PROSITE" id="PS50893">
    <property type="entry name" value="ABC_TRANSPORTER_2"/>
    <property type="match status" value="1"/>
</dbReference>
<name>A0A2P7PZR2_9FIRM</name>
<sequence>MKEVREEILRLENVKFTYDKKKMAIDDISLSLYSGEKVAIIGENGSGKSSLFLVSNMINKISSGNIYLKNKKLSNKRSEINKLREVVGIVFQNPNDQIIASNVYEEISFGPMNLDLSLDEVKNRVEKSMETLGILDYRDRATQYLSGGEQKKVTIASILSMNPEIILFDEPMASLDMKSSRELEESLNNLSDKNIALLVSTHDINFVWRWSQRVILMDRGKIIIDCNTEDFFEKEEMLSKYSIDMPILYSVGKKLNMNPLPKTIEEIL</sequence>
<evidence type="ECO:0000256" key="8">
    <source>
        <dbReference type="ARBA" id="ARBA00023136"/>
    </source>
</evidence>
<comment type="caution">
    <text evidence="10">The sequence shown here is derived from an EMBL/GenBank/DDBJ whole genome shotgun (WGS) entry which is preliminary data.</text>
</comment>
<dbReference type="PANTHER" id="PTHR43553">
    <property type="entry name" value="HEAVY METAL TRANSPORTER"/>
    <property type="match status" value="1"/>
</dbReference>
<keyword evidence="6" id="KW-0067">ATP-binding</keyword>
<evidence type="ECO:0000256" key="1">
    <source>
        <dbReference type="ARBA" id="ARBA00004202"/>
    </source>
</evidence>
<dbReference type="Pfam" id="PF00005">
    <property type="entry name" value="ABC_tran"/>
    <property type="match status" value="1"/>
</dbReference>
<dbReference type="SMART" id="SM00382">
    <property type="entry name" value="AAA"/>
    <property type="match status" value="1"/>
</dbReference>
<dbReference type="FunFam" id="3.40.50.300:FF:000224">
    <property type="entry name" value="Energy-coupling factor transporter ATP-binding protein EcfA"/>
    <property type="match status" value="1"/>
</dbReference>
<feature type="domain" description="ABC transporter" evidence="9">
    <location>
        <begin position="9"/>
        <end position="244"/>
    </location>
</feature>
<keyword evidence="11" id="KW-1185">Reference proteome</keyword>
<comment type="subcellular location">
    <subcellularLocation>
        <location evidence="1">Cell membrane</location>
        <topology evidence="1">Peripheral membrane protein</topology>
    </subcellularLocation>
</comment>
<evidence type="ECO:0000256" key="6">
    <source>
        <dbReference type="ARBA" id="ARBA00022840"/>
    </source>
</evidence>
<evidence type="ECO:0000256" key="4">
    <source>
        <dbReference type="ARBA" id="ARBA00022475"/>
    </source>
</evidence>
<dbReference type="Gene3D" id="3.40.50.300">
    <property type="entry name" value="P-loop containing nucleotide triphosphate hydrolases"/>
    <property type="match status" value="1"/>
</dbReference>
<keyword evidence="5" id="KW-0547">Nucleotide-binding</keyword>
<dbReference type="GO" id="GO:0043190">
    <property type="term" value="C:ATP-binding cassette (ABC) transporter complex"/>
    <property type="evidence" value="ECO:0007669"/>
    <property type="project" value="TreeGrafter"/>
</dbReference>
<proteinExistence type="inferred from homology"/>
<dbReference type="InterPro" id="IPR003439">
    <property type="entry name" value="ABC_transporter-like_ATP-bd"/>
</dbReference>
<dbReference type="InterPro" id="IPR027417">
    <property type="entry name" value="P-loop_NTPase"/>
</dbReference>
<dbReference type="SUPFAM" id="SSF52540">
    <property type="entry name" value="P-loop containing nucleoside triphosphate hydrolases"/>
    <property type="match status" value="1"/>
</dbReference>
<evidence type="ECO:0000259" key="9">
    <source>
        <dbReference type="PROSITE" id="PS50893"/>
    </source>
</evidence>
<evidence type="ECO:0000313" key="10">
    <source>
        <dbReference type="EMBL" id="PSJ31186.1"/>
    </source>
</evidence>
<reference evidence="10" key="1">
    <citation type="thesis" date="2015" institute="Rutgers" country="The State University of New Jersey, 14 College Farm Rd., New Brunswick, NJ, USA">
        <title>Ammonia toxicity in bacteria and its implications for treatment of and resource recovery from highly nitrogenous organic wastes.</title>
        <authorList>
            <person name="Luther A.K."/>
        </authorList>
    </citation>
    <scope>NUCLEOTIDE SEQUENCE</scope>
    <source>
        <strain evidence="10">RT-10B</strain>
    </source>
</reference>
<dbReference type="GO" id="GO:0005524">
    <property type="term" value="F:ATP binding"/>
    <property type="evidence" value="ECO:0007669"/>
    <property type="project" value="UniProtKB-KW"/>
</dbReference>
<dbReference type="RefSeq" id="WP_106776918.1">
    <property type="nucleotide sequence ID" value="NZ_JYGE01000005.1"/>
</dbReference>
<dbReference type="GO" id="GO:0016887">
    <property type="term" value="F:ATP hydrolysis activity"/>
    <property type="evidence" value="ECO:0007669"/>
    <property type="project" value="InterPro"/>
</dbReference>
<evidence type="ECO:0000313" key="11">
    <source>
        <dbReference type="Proteomes" id="UP000241434"/>
    </source>
</evidence>
<dbReference type="GO" id="GO:0042626">
    <property type="term" value="F:ATPase-coupled transmembrane transporter activity"/>
    <property type="evidence" value="ECO:0007669"/>
    <property type="project" value="TreeGrafter"/>
</dbReference>
<keyword evidence="4" id="KW-1003">Cell membrane</keyword>
<keyword evidence="3" id="KW-0813">Transport</keyword>
<organism evidence="10 11">
    <name type="scientific">Peptostreptococcus russellii</name>
    <dbReference type="NCBI Taxonomy" id="215200"/>
    <lineage>
        <taxon>Bacteria</taxon>
        <taxon>Bacillati</taxon>
        <taxon>Bacillota</taxon>
        <taxon>Clostridia</taxon>
        <taxon>Peptostreptococcales</taxon>
        <taxon>Peptostreptococcaceae</taxon>
        <taxon>Peptostreptococcus</taxon>
    </lineage>
</organism>
<dbReference type="InterPro" id="IPR015856">
    <property type="entry name" value="ABC_transpr_CbiO/EcfA_su"/>
</dbReference>
<dbReference type="EMBL" id="JYGE01000005">
    <property type="protein sequence ID" value="PSJ31186.1"/>
    <property type="molecule type" value="Genomic_DNA"/>
</dbReference>
<evidence type="ECO:0000256" key="7">
    <source>
        <dbReference type="ARBA" id="ARBA00022967"/>
    </source>
</evidence>
<dbReference type="AlphaFoldDB" id="A0A2P7PZR2"/>
<accession>A0A2P7PZR2</accession>
<dbReference type="OrthoDB" id="9784332at2"/>
<keyword evidence="7" id="KW-1278">Translocase</keyword>
<dbReference type="InterPro" id="IPR050095">
    <property type="entry name" value="ECF_ABC_transporter_ATP-bd"/>
</dbReference>
<evidence type="ECO:0000256" key="2">
    <source>
        <dbReference type="ARBA" id="ARBA00005417"/>
    </source>
</evidence>
<evidence type="ECO:0000256" key="5">
    <source>
        <dbReference type="ARBA" id="ARBA00022741"/>
    </source>
</evidence>
<gene>
    <name evidence="10" type="ORF">UF10_05950</name>
</gene>
<keyword evidence="8" id="KW-0472">Membrane</keyword>
<dbReference type="InterPro" id="IPR017871">
    <property type="entry name" value="ABC_transporter-like_CS"/>
</dbReference>
<dbReference type="CDD" id="cd03225">
    <property type="entry name" value="ABC_cobalt_CbiO_domain1"/>
    <property type="match status" value="1"/>
</dbReference>